<dbReference type="NCBIfam" id="NF003818">
    <property type="entry name" value="PRK05409.1"/>
    <property type="match status" value="1"/>
</dbReference>
<dbReference type="EMBL" id="JPEO01000004">
    <property type="protein sequence ID" value="KFZ37769.1"/>
    <property type="molecule type" value="Genomic_DNA"/>
</dbReference>
<dbReference type="SUPFAM" id="SSF51658">
    <property type="entry name" value="Xylose isomerase-like"/>
    <property type="match status" value="1"/>
</dbReference>
<protein>
    <submittedName>
        <fullName evidence="1">Uncharacterized protein</fullName>
    </submittedName>
</protein>
<comment type="caution">
    <text evidence="1">The sequence shown here is derived from an EMBL/GenBank/DDBJ whole genome shotgun (WGS) entry which is preliminary data.</text>
</comment>
<evidence type="ECO:0000313" key="1">
    <source>
        <dbReference type="EMBL" id="KFZ37769.1"/>
    </source>
</evidence>
<proteinExistence type="predicted"/>
<accession>A0A094JIB2</accession>
<evidence type="ECO:0000313" key="2">
    <source>
        <dbReference type="Proteomes" id="UP000029264"/>
    </source>
</evidence>
<keyword evidence="2" id="KW-1185">Reference proteome</keyword>
<sequence length="276" mass="31420">MSVPQGAGLGLRRSMMEEVLQSEQRPDFWEIAPENWLKLGGKYAKQLRQITAQQSVICHGLSLSIGGPEPLDMTLLAQIRNFMAEHGISEYSEHLSYCDAAGHLYDLLPIPFTHAAIRHLVSRIQQVQEFFKQPLVLENSSYYLMPGAEMSELEFILEVQRQSGCQLLLDVNNVYVNGNNHGYEPLAFIHALPSHAIRYLHIAGHLREDDGLIIDTHGTEIIDPVWQLLRQTYLHHGVKPTLLERDFNIPPLAELMTEYQQVKQLQQQVQELAHVS</sequence>
<dbReference type="PANTHER" id="PTHR42194:SF1">
    <property type="entry name" value="UPF0276 PROTEIN HI_1600"/>
    <property type="match status" value="1"/>
</dbReference>
<dbReference type="AlphaFoldDB" id="A0A094JIB2"/>
<dbReference type="Pfam" id="PF05114">
    <property type="entry name" value="MbnB_TglH_ChrH"/>
    <property type="match status" value="1"/>
</dbReference>
<dbReference type="eggNOG" id="COG3220">
    <property type="taxonomic scope" value="Bacteria"/>
</dbReference>
<dbReference type="STRING" id="1515746.HR45_07885"/>
<dbReference type="InterPro" id="IPR036237">
    <property type="entry name" value="Xyl_isomerase-like_sf"/>
</dbReference>
<dbReference type="Proteomes" id="UP000029264">
    <property type="component" value="Unassembled WGS sequence"/>
</dbReference>
<reference evidence="1 2" key="1">
    <citation type="submission" date="2014-06" db="EMBL/GenBank/DDBJ databases">
        <title>Shewanella sp. YQH10.</title>
        <authorList>
            <person name="Liu Y."/>
            <person name="Zeng R."/>
        </authorList>
    </citation>
    <scope>NUCLEOTIDE SEQUENCE [LARGE SCALE GENOMIC DNA]</scope>
    <source>
        <strain evidence="1 2">YQH10</strain>
    </source>
</reference>
<gene>
    <name evidence="1" type="ORF">HR45_07885</name>
</gene>
<dbReference type="Gene3D" id="3.20.20.150">
    <property type="entry name" value="Divalent-metal-dependent TIM barrel enzymes"/>
    <property type="match status" value="1"/>
</dbReference>
<dbReference type="PANTHER" id="PTHR42194">
    <property type="entry name" value="UPF0276 PROTEIN HI_1600"/>
    <property type="match status" value="1"/>
</dbReference>
<dbReference type="OrthoDB" id="9763101at2"/>
<dbReference type="RefSeq" id="WP_037441585.1">
    <property type="nucleotide sequence ID" value="NZ_JPEO01000004.1"/>
</dbReference>
<dbReference type="InterPro" id="IPR007801">
    <property type="entry name" value="MbnB/TglH/ChrH"/>
</dbReference>
<organism evidence="1 2">
    <name type="scientific">Shewanella mangrovi</name>
    <dbReference type="NCBI Taxonomy" id="1515746"/>
    <lineage>
        <taxon>Bacteria</taxon>
        <taxon>Pseudomonadati</taxon>
        <taxon>Pseudomonadota</taxon>
        <taxon>Gammaproteobacteria</taxon>
        <taxon>Alteromonadales</taxon>
        <taxon>Shewanellaceae</taxon>
        <taxon>Shewanella</taxon>
    </lineage>
</organism>
<name>A0A094JIB2_9GAMM</name>